<reference evidence="2" key="1">
    <citation type="submission" date="2021-07" db="EMBL/GenBank/DDBJ databases">
        <title>Characterization of violacein-producing bacteria and related species.</title>
        <authorList>
            <person name="Wilson H.S."/>
            <person name="De Leon M.E."/>
        </authorList>
    </citation>
    <scope>NUCLEOTIDE SEQUENCE</scope>
    <source>
        <strain evidence="2">HSC-15S17</strain>
    </source>
</reference>
<protein>
    <submittedName>
        <fullName evidence="2">AMP-binding protein</fullName>
    </submittedName>
</protein>
<dbReference type="GO" id="GO:0043041">
    <property type="term" value="P:amino acid activation for nonribosomal peptide biosynthetic process"/>
    <property type="evidence" value="ECO:0007669"/>
    <property type="project" value="TreeGrafter"/>
</dbReference>
<sequence>LFERHAELRPEATALVCGDLEVSYADLNRQANQLARHLRGLGVGADVRVAICSGRGIEMVLAMLATLKAGGCYVPLDPAYPAERL</sequence>
<dbReference type="RefSeq" id="WP_217946795.1">
    <property type="nucleotide sequence ID" value="NZ_JAHTGR010000231.1"/>
</dbReference>
<dbReference type="Pfam" id="PF00501">
    <property type="entry name" value="AMP-binding"/>
    <property type="match status" value="1"/>
</dbReference>
<dbReference type="Proteomes" id="UP001155901">
    <property type="component" value="Unassembled WGS sequence"/>
</dbReference>
<evidence type="ECO:0000313" key="3">
    <source>
        <dbReference type="Proteomes" id="UP001155901"/>
    </source>
</evidence>
<feature type="non-terminal residue" evidence="2">
    <location>
        <position position="85"/>
    </location>
</feature>
<dbReference type="EMBL" id="JAHTGR010000231">
    <property type="protein sequence ID" value="MBV6325869.1"/>
    <property type="molecule type" value="Genomic_DNA"/>
</dbReference>
<dbReference type="GO" id="GO:0005737">
    <property type="term" value="C:cytoplasm"/>
    <property type="evidence" value="ECO:0007669"/>
    <property type="project" value="TreeGrafter"/>
</dbReference>
<evidence type="ECO:0000259" key="1">
    <source>
        <dbReference type="Pfam" id="PF00501"/>
    </source>
</evidence>
<name>A0AA41L715_9BURK</name>
<dbReference type="InterPro" id="IPR000873">
    <property type="entry name" value="AMP-dep_synth/lig_dom"/>
</dbReference>
<dbReference type="GO" id="GO:0044550">
    <property type="term" value="P:secondary metabolite biosynthetic process"/>
    <property type="evidence" value="ECO:0007669"/>
    <property type="project" value="TreeGrafter"/>
</dbReference>
<proteinExistence type="predicted"/>
<dbReference type="PANTHER" id="PTHR45527">
    <property type="entry name" value="NONRIBOSOMAL PEPTIDE SYNTHETASE"/>
    <property type="match status" value="1"/>
</dbReference>
<feature type="non-terminal residue" evidence="2">
    <location>
        <position position="1"/>
    </location>
</feature>
<dbReference type="AlphaFoldDB" id="A0AA41L715"/>
<gene>
    <name evidence="2" type="ORF">KVP70_33840</name>
</gene>
<dbReference type="PANTHER" id="PTHR45527:SF1">
    <property type="entry name" value="FATTY ACID SYNTHASE"/>
    <property type="match status" value="1"/>
</dbReference>
<organism evidence="2 3">
    <name type="scientific">Duganella violaceipulchra</name>
    <dbReference type="NCBI Taxonomy" id="2849652"/>
    <lineage>
        <taxon>Bacteria</taxon>
        <taxon>Pseudomonadati</taxon>
        <taxon>Pseudomonadota</taxon>
        <taxon>Betaproteobacteria</taxon>
        <taxon>Burkholderiales</taxon>
        <taxon>Oxalobacteraceae</taxon>
        <taxon>Telluria group</taxon>
        <taxon>Duganella</taxon>
    </lineage>
</organism>
<comment type="caution">
    <text evidence="2">The sequence shown here is derived from an EMBL/GenBank/DDBJ whole genome shotgun (WGS) entry which is preliminary data.</text>
</comment>
<evidence type="ECO:0000313" key="2">
    <source>
        <dbReference type="EMBL" id="MBV6325869.1"/>
    </source>
</evidence>
<feature type="domain" description="AMP-dependent synthetase/ligase" evidence="1">
    <location>
        <begin position="2"/>
        <end position="85"/>
    </location>
</feature>
<dbReference type="GO" id="GO:0031177">
    <property type="term" value="F:phosphopantetheine binding"/>
    <property type="evidence" value="ECO:0007669"/>
    <property type="project" value="TreeGrafter"/>
</dbReference>
<accession>A0AA41L715</accession>